<gene>
    <name evidence="1" type="ORF">DV515_00005012</name>
</gene>
<dbReference type="Proteomes" id="UP000276834">
    <property type="component" value="Unassembled WGS sequence"/>
</dbReference>
<comment type="caution">
    <text evidence="1">The sequence shown here is derived from an EMBL/GenBank/DDBJ whole genome shotgun (WGS) entry which is preliminary data.</text>
</comment>
<reference evidence="1 2" key="1">
    <citation type="journal article" date="2018" name="Proc. R. Soc. B">
        <title>A non-coding region near Follistatin controls head colour polymorphism in the Gouldian finch.</title>
        <authorList>
            <person name="Toomey M.B."/>
            <person name="Marques C.I."/>
            <person name="Andrade P."/>
            <person name="Araujo P.M."/>
            <person name="Sabatino S."/>
            <person name="Gazda M.A."/>
            <person name="Afonso S."/>
            <person name="Lopes R.J."/>
            <person name="Corbo J.C."/>
            <person name="Carneiro M."/>
        </authorList>
    </citation>
    <scope>NUCLEOTIDE SEQUENCE [LARGE SCALE GENOMIC DNA]</scope>
    <source>
        <strain evidence="1">Red01</strain>
        <tissue evidence="1">Muscle</tissue>
    </source>
</reference>
<evidence type="ECO:0000313" key="2">
    <source>
        <dbReference type="Proteomes" id="UP000276834"/>
    </source>
</evidence>
<protein>
    <submittedName>
        <fullName evidence="1">Uncharacterized protein</fullName>
    </submittedName>
</protein>
<dbReference type="EMBL" id="QUSF01000010">
    <property type="protein sequence ID" value="RLW05914.1"/>
    <property type="molecule type" value="Genomic_DNA"/>
</dbReference>
<name>A0A3L8SPI0_CHLGU</name>
<sequence>CIILRKIHNVWCSTTHLYKAKQKAKRGRHESEAVCTAQRTTSIAIRPLERIGLKAAFNLCNKNCFPSLKGGTIAPTAASSTVTCKAEVQRTTKSRLQALSKGRN</sequence>
<proteinExistence type="predicted"/>
<feature type="non-terminal residue" evidence="1">
    <location>
        <position position="104"/>
    </location>
</feature>
<keyword evidence="2" id="KW-1185">Reference proteome</keyword>
<accession>A0A3L8SPI0</accession>
<organism evidence="1 2">
    <name type="scientific">Chloebia gouldiae</name>
    <name type="common">Gouldian finch</name>
    <name type="synonym">Erythrura gouldiae</name>
    <dbReference type="NCBI Taxonomy" id="44316"/>
    <lineage>
        <taxon>Eukaryota</taxon>
        <taxon>Metazoa</taxon>
        <taxon>Chordata</taxon>
        <taxon>Craniata</taxon>
        <taxon>Vertebrata</taxon>
        <taxon>Euteleostomi</taxon>
        <taxon>Archelosauria</taxon>
        <taxon>Archosauria</taxon>
        <taxon>Dinosauria</taxon>
        <taxon>Saurischia</taxon>
        <taxon>Theropoda</taxon>
        <taxon>Coelurosauria</taxon>
        <taxon>Aves</taxon>
        <taxon>Neognathae</taxon>
        <taxon>Neoaves</taxon>
        <taxon>Telluraves</taxon>
        <taxon>Australaves</taxon>
        <taxon>Passeriformes</taxon>
        <taxon>Passeroidea</taxon>
        <taxon>Passeridae</taxon>
        <taxon>Chloebia</taxon>
    </lineage>
</organism>
<evidence type="ECO:0000313" key="1">
    <source>
        <dbReference type="EMBL" id="RLW05914.1"/>
    </source>
</evidence>
<feature type="non-terminal residue" evidence="1">
    <location>
        <position position="1"/>
    </location>
</feature>
<dbReference type="AlphaFoldDB" id="A0A3L8SPI0"/>